<keyword evidence="7 21" id="KW-0808">Transferase</keyword>
<feature type="transmembrane region" description="Helical" evidence="17">
    <location>
        <begin position="480"/>
        <end position="500"/>
    </location>
</feature>
<dbReference type="PANTHER" id="PTHR32309:SF13">
    <property type="entry name" value="FERRIC ENTEROBACTIN TRANSPORT PROTEIN FEPE"/>
    <property type="match status" value="1"/>
</dbReference>
<dbReference type="Gene3D" id="3.40.50.300">
    <property type="entry name" value="P-loop containing nucleotide triphosphate hydrolases"/>
    <property type="match status" value="1"/>
</dbReference>
<accession>A0A1W1C5Z4</accession>
<evidence type="ECO:0000256" key="11">
    <source>
        <dbReference type="ARBA" id="ARBA00022840"/>
    </source>
</evidence>
<evidence type="ECO:0000259" key="20">
    <source>
        <dbReference type="Pfam" id="PF13807"/>
    </source>
</evidence>
<evidence type="ECO:0000256" key="3">
    <source>
        <dbReference type="ARBA" id="ARBA00008883"/>
    </source>
</evidence>
<dbReference type="GO" id="GO:0005886">
    <property type="term" value="C:plasma membrane"/>
    <property type="evidence" value="ECO:0007669"/>
    <property type="project" value="UniProtKB-SubCell"/>
</dbReference>
<feature type="domain" description="Polysaccharide chain length determinant N-terminal" evidence="18">
    <location>
        <begin position="10"/>
        <end position="69"/>
    </location>
</feature>
<dbReference type="Pfam" id="PF13807">
    <property type="entry name" value="GNVR"/>
    <property type="match status" value="1"/>
</dbReference>
<organism evidence="21">
    <name type="scientific">hydrothermal vent metagenome</name>
    <dbReference type="NCBI Taxonomy" id="652676"/>
    <lineage>
        <taxon>unclassified sequences</taxon>
        <taxon>metagenomes</taxon>
        <taxon>ecological metagenomes</taxon>
    </lineage>
</organism>
<comment type="catalytic activity">
    <reaction evidence="15">
        <text>L-tyrosyl-[protein] + ATP = O-phospho-L-tyrosyl-[protein] + ADP + H(+)</text>
        <dbReference type="Rhea" id="RHEA:10596"/>
        <dbReference type="Rhea" id="RHEA-COMP:10136"/>
        <dbReference type="Rhea" id="RHEA-COMP:20101"/>
        <dbReference type="ChEBI" id="CHEBI:15378"/>
        <dbReference type="ChEBI" id="CHEBI:30616"/>
        <dbReference type="ChEBI" id="CHEBI:46858"/>
        <dbReference type="ChEBI" id="CHEBI:61978"/>
        <dbReference type="ChEBI" id="CHEBI:456216"/>
        <dbReference type="EC" id="2.7.10.2"/>
    </reaction>
</comment>
<evidence type="ECO:0000259" key="18">
    <source>
        <dbReference type="Pfam" id="PF02706"/>
    </source>
</evidence>
<evidence type="ECO:0000256" key="9">
    <source>
        <dbReference type="ARBA" id="ARBA00022741"/>
    </source>
</evidence>
<keyword evidence="11" id="KW-0067">ATP-binding</keyword>
<evidence type="ECO:0000256" key="12">
    <source>
        <dbReference type="ARBA" id="ARBA00022989"/>
    </source>
</evidence>
<feature type="domain" description="AAA" evidence="19">
    <location>
        <begin position="569"/>
        <end position="721"/>
    </location>
</feature>
<keyword evidence="8 17" id="KW-0812">Transmembrane</keyword>
<keyword evidence="5" id="KW-1003">Cell membrane</keyword>
<gene>
    <name evidence="21" type="ORF">MNB_SV-14-1470</name>
</gene>
<dbReference type="PANTHER" id="PTHR32309">
    <property type="entry name" value="TYROSINE-PROTEIN KINASE"/>
    <property type="match status" value="1"/>
</dbReference>
<comment type="similarity">
    <text evidence="3">Belongs to the etk/wzc family.</text>
</comment>
<evidence type="ECO:0000256" key="13">
    <source>
        <dbReference type="ARBA" id="ARBA00023136"/>
    </source>
</evidence>
<comment type="similarity">
    <text evidence="2">Belongs to the CpsD/CapB family.</text>
</comment>
<protein>
    <recommendedName>
        <fullName evidence="4">non-specific protein-tyrosine kinase</fullName>
        <ecNumber evidence="4">2.7.10.2</ecNumber>
    </recommendedName>
</protein>
<sequence length="758" mass="87679">MNSSSPENYIIELFKRVTPYKWSILFIMVLFIALMQLKLYFTPSVYESYAIIKVKVNENKVDSKDLLRDSLFKTNTVGINQEMAILQTFQTNKKALEKVNFQVKYFIKEGYKKVEIYNNLPIRLHHITKINPKFINHDIKVKPLENGFSLSSNKEKNSTIYSYDKEVVTPFFTGVISKTDDFITPITIKLQGDIRHIYENIIKNSLSVSQLKLDTNLIKVAFQDTIPQRANEYIDALVDAYINRSITKKNMINSKILEFLDERLSITKKKLEISENKLEKYQSKNKNIDPSLNSKDSYGKLSDIELQLSEIQLKEQLINNLIIFIKHNRNLNSIAPTLLEFNAQSTLKLITDIQNLQIKEDSLKLEFTNRYPPLVQLRKRIRSIRKQISLNVKNLKTTLNFKRKSLLKQKEKYEKILTLLPEKEKNYINFKRNYEVNSKIYTYLLEKKSENELVKVATISDYEAIDRAYASSIPVKPKRMVLLIIAGVVGLGFGVVLALIRSLTKKKIYKLQEIEERIKLPFYGKIPLFDEKMGINIAIEEAYKQLAINLQFSKKKHEGNIVLVTSTIRGEGKTTTVINLSSILFRKTKYRSILVDLNMIEPSLHTHFNMDLPYSGMSTYLSTRDNLGNIIFDTSYPNLDIITAGPIPPDPAELLSSSSELEELFIVLKERYDYIFIDTPSFEELPEVLDLVKYADKSLIVLRENVTTKASLEKLEEAIKEKNLKNIGLVFKLTVKMKKKDLKTPPLISQQNVPKQLM</sequence>
<keyword evidence="12 17" id="KW-1133">Transmembrane helix</keyword>
<dbReference type="InterPro" id="IPR005702">
    <property type="entry name" value="Wzc-like_C"/>
</dbReference>
<evidence type="ECO:0000256" key="5">
    <source>
        <dbReference type="ARBA" id="ARBA00022475"/>
    </source>
</evidence>
<evidence type="ECO:0000256" key="17">
    <source>
        <dbReference type="SAM" id="Phobius"/>
    </source>
</evidence>
<feature type="coiled-coil region" evidence="16">
    <location>
        <begin position="257"/>
        <end position="284"/>
    </location>
</feature>
<dbReference type="InterPro" id="IPR050445">
    <property type="entry name" value="Bact_polysacc_biosynth/exp"/>
</dbReference>
<evidence type="ECO:0000256" key="14">
    <source>
        <dbReference type="ARBA" id="ARBA00023137"/>
    </source>
</evidence>
<keyword evidence="10 21" id="KW-0418">Kinase</keyword>
<evidence type="ECO:0000256" key="4">
    <source>
        <dbReference type="ARBA" id="ARBA00011903"/>
    </source>
</evidence>
<dbReference type="Pfam" id="PF02706">
    <property type="entry name" value="Wzz"/>
    <property type="match status" value="1"/>
</dbReference>
<evidence type="ECO:0000256" key="8">
    <source>
        <dbReference type="ARBA" id="ARBA00022692"/>
    </source>
</evidence>
<dbReference type="NCBIfam" id="TIGR01007">
    <property type="entry name" value="eps_fam"/>
    <property type="match status" value="1"/>
</dbReference>
<name>A0A1W1C5Z4_9ZZZZ</name>
<dbReference type="EC" id="2.7.10.2" evidence="4"/>
<evidence type="ECO:0000256" key="10">
    <source>
        <dbReference type="ARBA" id="ARBA00022777"/>
    </source>
</evidence>
<keyword evidence="16" id="KW-0175">Coiled coil</keyword>
<evidence type="ECO:0000256" key="2">
    <source>
        <dbReference type="ARBA" id="ARBA00007316"/>
    </source>
</evidence>
<feature type="transmembrane region" description="Helical" evidence="17">
    <location>
        <begin position="20"/>
        <end position="41"/>
    </location>
</feature>
<dbReference type="Pfam" id="PF13614">
    <property type="entry name" value="AAA_31"/>
    <property type="match status" value="1"/>
</dbReference>
<comment type="subcellular location">
    <subcellularLocation>
        <location evidence="1">Cell inner membrane</location>
        <topology evidence="1">Multi-pass membrane protein</topology>
    </subcellularLocation>
</comment>
<proteinExistence type="inferred from homology"/>
<reference evidence="21" key="1">
    <citation type="submission" date="2016-10" db="EMBL/GenBank/DDBJ databases">
        <authorList>
            <person name="de Groot N.N."/>
        </authorList>
    </citation>
    <scope>NUCLEOTIDE SEQUENCE</scope>
</reference>
<dbReference type="CDD" id="cd05387">
    <property type="entry name" value="BY-kinase"/>
    <property type="match status" value="1"/>
</dbReference>
<keyword evidence="6" id="KW-0997">Cell inner membrane</keyword>
<dbReference type="GO" id="GO:0004715">
    <property type="term" value="F:non-membrane spanning protein tyrosine kinase activity"/>
    <property type="evidence" value="ECO:0007669"/>
    <property type="project" value="UniProtKB-EC"/>
</dbReference>
<keyword evidence="13 17" id="KW-0472">Membrane</keyword>
<evidence type="ECO:0000313" key="21">
    <source>
        <dbReference type="EMBL" id="SFV61153.1"/>
    </source>
</evidence>
<evidence type="ECO:0000256" key="16">
    <source>
        <dbReference type="SAM" id="Coils"/>
    </source>
</evidence>
<evidence type="ECO:0000259" key="19">
    <source>
        <dbReference type="Pfam" id="PF13614"/>
    </source>
</evidence>
<evidence type="ECO:0000256" key="1">
    <source>
        <dbReference type="ARBA" id="ARBA00004429"/>
    </source>
</evidence>
<dbReference type="InterPro" id="IPR027417">
    <property type="entry name" value="P-loop_NTPase"/>
</dbReference>
<evidence type="ECO:0000256" key="15">
    <source>
        <dbReference type="ARBA" id="ARBA00051245"/>
    </source>
</evidence>
<dbReference type="InterPro" id="IPR032807">
    <property type="entry name" value="GNVR"/>
</dbReference>
<dbReference type="InterPro" id="IPR003856">
    <property type="entry name" value="LPS_length_determ_N"/>
</dbReference>
<keyword evidence="14" id="KW-0829">Tyrosine-protein kinase</keyword>
<dbReference type="EMBL" id="FPHN01000122">
    <property type="protein sequence ID" value="SFV61153.1"/>
    <property type="molecule type" value="Genomic_DNA"/>
</dbReference>
<dbReference type="AlphaFoldDB" id="A0A1W1C5Z4"/>
<keyword evidence="9" id="KW-0547">Nucleotide-binding</keyword>
<feature type="domain" description="Tyrosine-protein kinase G-rich" evidence="20">
    <location>
        <begin position="424"/>
        <end position="502"/>
    </location>
</feature>
<evidence type="ECO:0000256" key="7">
    <source>
        <dbReference type="ARBA" id="ARBA00022679"/>
    </source>
</evidence>
<dbReference type="InterPro" id="IPR025669">
    <property type="entry name" value="AAA_dom"/>
</dbReference>
<evidence type="ECO:0000256" key="6">
    <source>
        <dbReference type="ARBA" id="ARBA00022519"/>
    </source>
</evidence>
<dbReference type="GO" id="GO:0005524">
    <property type="term" value="F:ATP binding"/>
    <property type="evidence" value="ECO:0007669"/>
    <property type="project" value="UniProtKB-KW"/>
</dbReference>
<dbReference type="SUPFAM" id="SSF52540">
    <property type="entry name" value="P-loop containing nucleoside triphosphate hydrolases"/>
    <property type="match status" value="1"/>
</dbReference>